<protein>
    <submittedName>
        <fullName evidence="2">Uncharacterized protein</fullName>
    </submittedName>
</protein>
<evidence type="ECO:0000313" key="2">
    <source>
        <dbReference type="EMBL" id="KAG7176873.1"/>
    </source>
</evidence>
<dbReference type="EMBL" id="JAHLQT010002534">
    <property type="protein sequence ID" value="KAG7176873.1"/>
    <property type="molecule type" value="Genomic_DNA"/>
</dbReference>
<evidence type="ECO:0000313" key="3">
    <source>
        <dbReference type="Proteomes" id="UP000747542"/>
    </source>
</evidence>
<keyword evidence="3" id="KW-1185">Reference proteome</keyword>
<accession>A0A8J5NC70</accession>
<organism evidence="2 3">
    <name type="scientific">Homarus americanus</name>
    <name type="common">American lobster</name>
    <dbReference type="NCBI Taxonomy" id="6706"/>
    <lineage>
        <taxon>Eukaryota</taxon>
        <taxon>Metazoa</taxon>
        <taxon>Ecdysozoa</taxon>
        <taxon>Arthropoda</taxon>
        <taxon>Crustacea</taxon>
        <taxon>Multicrustacea</taxon>
        <taxon>Malacostraca</taxon>
        <taxon>Eumalacostraca</taxon>
        <taxon>Eucarida</taxon>
        <taxon>Decapoda</taxon>
        <taxon>Pleocyemata</taxon>
        <taxon>Astacidea</taxon>
        <taxon>Nephropoidea</taxon>
        <taxon>Nephropidae</taxon>
        <taxon>Homarus</taxon>
    </lineage>
</organism>
<dbReference type="Proteomes" id="UP000747542">
    <property type="component" value="Unassembled WGS sequence"/>
</dbReference>
<feature type="compositionally biased region" description="Polar residues" evidence="1">
    <location>
        <begin position="228"/>
        <end position="250"/>
    </location>
</feature>
<name>A0A8J5NC70_HOMAM</name>
<dbReference type="AlphaFoldDB" id="A0A8J5NC70"/>
<feature type="non-terminal residue" evidence="2">
    <location>
        <position position="1"/>
    </location>
</feature>
<reference evidence="2" key="1">
    <citation type="journal article" date="2021" name="Sci. Adv.">
        <title>The American lobster genome reveals insights on longevity, neural, and immune adaptations.</title>
        <authorList>
            <person name="Polinski J.M."/>
            <person name="Zimin A.V."/>
            <person name="Clark K.F."/>
            <person name="Kohn A.B."/>
            <person name="Sadowski N."/>
            <person name="Timp W."/>
            <person name="Ptitsyn A."/>
            <person name="Khanna P."/>
            <person name="Romanova D.Y."/>
            <person name="Williams P."/>
            <person name="Greenwood S.J."/>
            <person name="Moroz L.L."/>
            <person name="Walt D.R."/>
            <person name="Bodnar A.G."/>
        </authorList>
    </citation>
    <scope>NUCLEOTIDE SEQUENCE</scope>
    <source>
        <strain evidence="2">GMGI-L3</strain>
    </source>
</reference>
<gene>
    <name evidence="2" type="ORF">Hamer_G000066</name>
</gene>
<comment type="caution">
    <text evidence="2">The sequence shown here is derived from an EMBL/GenBank/DDBJ whole genome shotgun (WGS) entry which is preliminary data.</text>
</comment>
<sequence length="523" mass="58382">MPPLTSVKGWYYLKKELLRYSEEKLLEELQVQKVVKVNRFRKKENGVLNPTPSLLLIFDCFELPTSIKVAWISLKVKPYIPNPRRVFHCQMHDHVSCTCRKLQQGIPAVCVNCVPTQEREILHIHTRDKVHFAEARSTARKSVPNHGDLYAQVLSQHKAQQFFFCDIVHMDEASTSATPHLSSTCHPGTQKISAKRYQGSAKSLDMDKSPVKVSMMESSDCCEGSETPLPTSEPNSKSQTLQQMSAQAGASSPEMPTDLLIFFRMPPVTRSQLKLDWQLGPLAQGSPQLIFHLGSHLQGLTLVWEHWMGLCLEEFQLLHSKFSPICICLQEIMLSAYDHPPPKGYLAFYSLQNSAQTHHGGTAILVLDKCGVPIIHPFPISSDNLQDSYPTYFYPMLHLPPSQYTNCQGGFDFINSSTSFSLSYPGGKNPLSQVLKHVQQIADKFSFNPSPVLTANDSSSVATPQEIAELFATAFSGFMRVCGVEESQVLDFGMRSGETCNIMFSMKEMRTALSLTGDTSPGT</sequence>
<feature type="region of interest" description="Disordered" evidence="1">
    <location>
        <begin position="217"/>
        <end position="253"/>
    </location>
</feature>
<evidence type="ECO:0000256" key="1">
    <source>
        <dbReference type="SAM" id="MobiDB-lite"/>
    </source>
</evidence>
<proteinExistence type="predicted"/>